<dbReference type="AlphaFoldDB" id="A0A5C4THV8"/>
<name>A0A5C4THV8_9BACL</name>
<dbReference type="GO" id="GO:0008081">
    <property type="term" value="F:phosphoric diester hydrolase activity"/>
    <property type="evidence" value="ECO:0007669"/>
    <property type="project" value="TreeGrafter"/>
</dbReference>
<dbReference type="OrthoDB" id="9805666at2"/>
<comment type="cofactor">
    <cofactor evidence="1">
        <name>Zn(2+)</name>
        <dbReference type="ChEBI" id="CHEBI:29105"/>
    </cofactor>
</comment>
<protein>
    <submittedName>
        <fullName evidence="10">Deoxyribonuclease IV</fullName>
        <ecNumber evidence="10">3.1.21.2</ecNumber>
    </submittedName>
</protein>
<keyword evidence="6 10" id="KW-0378">Hydrolase</keyword>
<dbReference type="InterPro" id="IPR001719">
    <property type="entry name" value="AP_endonuc_2"/>
</dbReference>
<organism evidence="10 11">
    <name type="scientific">Paenibacillus hemerocallicola</name>
    <dbReference type="NCBI Taxonomy" id="1172614"/>
    <lineage>
        <taxon>Bacteria</taxon>
        <taxon>Bacillati</taxon>
        <taxon>Bacillota</taxon>
        <taxon>Bacilli</taxon>
        <taxon>Bacillales</taxon>
        <taxon>Paenibacillaceae</taxon>
        <taxon>Paenibacillus</taxon>
    </lineage>
</organism>
<keyword evidence="3" id="KW-0540">Nuclease</keyword>
<sequence>MLFGAHVSIRNGFLEAAKLARSIGGGSYQYFPKNPRSLSIKTMDRRDAEACAAYCREHGIRSIAHTPYPTNLAVDAGERRNIVVRSLLNDLEIAEACGSVGVVVHFGIYKGPEPLDGYKNIVATLNEVLAEWSGSALLLIENQSGEHARMGMTLEELVGVRSLCAKPQSVGFCLDTCHAFASGLWDGGNWDEVQKKGEALGYFEHLKAIHLNDSVYPHKSYKDRHANIGKGEIGEKPFRQFLASRYARNIPAVLETPVGAGYGHRQEIIELRRLTGEGK</sequence>
<dbReference type="PANTHER" id="PTHR21445">
    <property type="entry name" value="ENDONUCLEASE IV ENDODEOXYRIBONUCLEASE IV"/>
    <property type="match status" value="1"/>
</dbReference>
<dbReference type="GO" id="GO:0006284">
    <property type="term" value="P:base-excision repair"/>
    <property type="evidence" value="ECO:0007669"/>
    <property type="project" value="TreeGrafter"/>
</dbReference>
<dbReference type="InterPro" id="IPR018246">
    <property type="entry name" value="AP_endonuc_F2_Zn_BS"/>
</dbReference>
<dbReference type="GO" id="GO:0003906">
    <property type="term" value="F:DNA-(apurinic or apyrimidinic site) endonuclease activity"/>
    <property type="evidence" value="ECO:0007669"/>
    <property type="project" value="TreeGrafter"/>
</dbReference>
<dbReference type="GO" id="GO:0008833">
    <property type="term" value="F:deoxyribonuclease IV (phage-T4-induced) activity"/>
    <property type="evidence" value="ECO:0007669"/>
    <property type="project" value="UniProtKB-EC"/>
</dbReference>
<keyword evidence="11" id="KW-1185">Reference proteome</keyword>
<dbReference type="CDD" id="cd00019">
    <property type="entry name" value="AP2Ec"/>
    <property type="match status" value="1"/>
</dbReference>
<dbReference type="RefSeq" id="WP_139600144.1">
    <property type="nucleotide sequence ID" value="NZ_VDCQ01000001.1"/>
</dbReference>
<keyword evidence="5" id="KW-0227">DNA damage</keyword>
<dbReference type="GO" id="GO:0003677">
    <property type="term" value="F:DNA binding"/>
    <property type="evidence" value="ECO:0007669"/>
    <property type="project" value="InterPro"/>
</dbReference>
<comment type="caution">
    <text evidence="10">The sequence shown here is derived from an EMBL/GenBank/DDBJ whole genome shotgun (WGS) entry which is preliminary data.</text>
</comment>
<proteinExistence type="inferred from homology"/>
<evidence type="ECO:0000256" key="8">
    <source>
        <dbReference type="ARBA" id="ARBA00023204"/>
    </source>
</evidence>
<dbReference type="SUPFAM" id="SSF51658">
    <property type="entry name" value="Xylose isomerase-like"/>
    <property type="match status" value="1"/>
</dbReference>
<reference evidence="10 11" key="1">
    <citation type="submission" date="2019-05" db="EMBL/GenBank/DDBJ databases">
        <title>We sequenced the genome of Paenibacillus hemerocallicola KCTC 33185 for further insight into its adaptation and study the phylogeny of Paenibacillus.</title>
        <authorList>
            <person name="Narsing Rao M.P."/>
        </authorList>
    </citation>
    <scope>NUCLEOTIDE SEQUENCE [LARGE SCALE GENOMIC DNA]</scope>
    <source>
        <strain evidence="10 11">KCTC 33185</strain>
    </source>
</reference>
<dbReference type="EC" id="3.1.21.2" evidence="10"/>
<dbReference type="NCBIfam" id="TIGR00587">
    <property type="entry name" value="nfo"/>
    <property type="match status" value="1"/>
</dbReference>
<evidence type="ECO:0000256" key="7">
    <source>
        <dbReference type="ARBA" id="ARBA00022833"/>
    </source>
</evidence>
<evidence type="ECO:0000256" key="3">
    <source>
        <dbReference type="ARBA" id="ARBA00022722"/>
    </source>
</evidence>
<evidence type="ECO:0000256" key="4">
    <source>
        <dbReference type="ARBA" id="ARBA00022723"/>
    </source>
</evidence>
<evidence type="ECO:0000313" key="10">
    <source>
        <dbReference type="EMBL" id="TNJ68167.1"/>
    </source>
</evidence>
<dbReference type="Pfam" id="PF01261">
    <property type="entry name" value="AP_endonuc_2"/>
    <property type="match status" value="1"/>
</dbReference>
<feature type="domain" description="Xylose isomerase-like TIM barrel" evidence="9">
    <location>
        <begin position="18"/>
        <end position="259"/>
    </location>
</feature>
<dbReference type="PROSITE" id="PS00730">
    <property type="entry name" value="AP_NUCLEASE_F2_2"/>
    <property type="match status" value="1"/>
</dbReference>
<evidence type="ECO:0000256" key="5">
    <source>
        <dbReference type="ARBA" id="ARBA00022763"/>
    </source>
</evidence>
<dbReference type="Gene3D" id="3.20.20.150">
    <property type="entry name" value="Divalent-metal-dependent TIM barrel enzymes"/>
    <property type="match status" value="1"/>
</dbReference>
<evidence type="ECO:0000259" key="9">
    <source>
        <dbReference type="Pfam" id="PF01261"/>
    </source>
</evidence>
<dbReference type="PROSITE" id="PS51432">
    <property type="entry name" value="AP_NUCLEASE_F2_4"/>
    <property type="match status" value="1"/>
</dbReference>
<evidence type="ECO:0000256" key="6">
    <source>
        <dbReference type="ARBA" id="ARBA00022801"/>
    </source>
</evidence>
<evidence type="ECO:0000256" key="2">
    <source>
        <dbReference type="ARBA" id="ARBA00005340"/>
    </source>
</evidence>
<keyword evidence="7" id="KW-0862">Zinc</keyword>
<dbReference type="GO" id="GO:0008270">
    <property type="term" value="F:zinc ion binding"/>
    <property type="evidence" value="ECO:0007669"/>
    <property type="project" value="InterPro"/>
</dbReference>
<comment type="similarity">
    <text evidence="2">Belongs to the AP endonuclease 2 family.</text>
</comment>
<dbReference type="SMART" id="SM00518">
    <property type="entry name" value="AP2Ec"/>
    <property type="match status" value="1"/>
</dbReference>
<accession>A0A5C4THV8</accession>
<gene>
    <name evidence="10" type="ORF">FE784_00430</name>
</gene>
<dbReference type="Proteomes" id="UP000307943">
    <property type="component" value="Unassembled WGS sequence"/>
</dbReference>
<dbReference type="PANTHER" id="PTHR21445:SF0">
    <property type="entry name" value="APURINIC-APYRIMIDINIC ENDONUCLEASE"/>
    <property type="match status" value="1"/>
</dbReference>
<dbReference type="EMBL" id="VDCQ01000001">
    <property type="protein sequence ID" value="TNJ68167.1"/>
    <property type="molecule type" value="Genomic_DNA"/>
</dbReference>
<dbReference type="InterPro" id="IPR013022">
    <property type="entry name" value="Xyl_isomerase-like_TIM-brl"/>
</dbReference>
<dbReference type="InterPro" id="IPR036237">
    <property type="entry name" value="Xyl_isomerase-like_sf"/>
</dbReference>
<keyword evidence="4" id="KW-0479">Metal-binding</keyword>
<keyword evidence="8" id="KW-0234">DNA repair</keyword>
<evidence type="ECO:0000313" key="11">
    <source>
        <dbReference type="Proteomes" id="UP000307943"/>
    </source>
</evidence>
<evidence type="ECO:0000256" key="1">
    <source>
        <dbReference type="ARBA" id="ARBA00001947"/>
    </source>
</evidence>